<evidence type="ECO:0000313" key="3">
    <source>
        <dbReference type="Proteomes" id="UP000640363"/>
    </source>
</evidence>
<accession>A0ABR7JV59</accession>
<name>A0ABR7JV59_9FIRM</name>
<proteinExistence type="predicted"/>
<dbReference type="EMBL" id="JACRWI010000001">
    <property type="protein sequence ID" value="MBC6000765.1"/>
    <property type="molecule type" value="Genomic_DNA"/>
</dbReference>
<evidence type="ECO:0000313" key="2">
    <source>
        <dbReference type="EMBL" id="MBC6000765.1"/>
    </source>
</evidence>
<dbReference type="RefSeq" id="WP_120055187.1">
    <property type="nucleotide sequence ID" value="NZ_JACRWI010000001.1"/>
</dbReference>
<dbReference type="Pfam" id="PF03235">
    <property type="entry name" value="GmrSD_N"/>
    <property type="match status" value="1"/>
</dbReference>
<feature type="domain" description="GmrSD restriction endonucleases N-terminal" evidence="1">
    <location>
        <begin position="23"/>
        <end position="185"/>
    </location>
</feature>
<keyword evidence="3" id="KW-1185">Reference proteome</keyword>
<dbReference type="PANTHER" id="PTHR39639:SF1">
    <property type="entry name" value="DUF262 DOMAIN-CONTAINING PROTEIN"/>
    <property type="match status" value="1"/>
</dbReference>
<comment type="caution">
    <text evidence="2">The sequence shown here is derived from an EMBL/GenBank/DDBJ whole genome shotgun (WGS) entry which is preliminary data.</text>
</comment>
<organism evidence="2 3">
    <name type="scientific">Veillonella hominis</name>
    <dbReference type="NCBI Taxonomy" id="2764330"/>
    <lineage>
        <taxon>Bacteria</taxon>
        <taxon>Bacillati</taxon>
        <taxon>Bacillota</taxon>
        <taxon>Negativicutes</taxon>
        <taxon>Veillonellales</taxon>
        <taxon>Veillonellaceae</taxon>
        <taxon>Veillonella</taxon>
    </lineage>
</organism>
<dbReference type="Proteomes" id="UP000640363">
    <property type="component" value="Unassembled WGS sequence"/>
</dbReference>
<protein>
    <submittedName>
        <fullName evidence="2">DUF262 domain-containing protein</fullName>
    </submittedName>
</protein>
<reference evidence="2 3" key="1">
    <citation type="submission" date="2020-08" db="EMBL/GenBank/DDBJ databases">
        <authorList>
            <person name="Liu C."/>
            <person name="Sun Q."/>
        </authorList>
    </citation>
    <scope>NUCLEOTIDE SEQUENCE [LARGE SCALE GENOMIC DNA]</scope>
    <source>
        <strain evidence="2 3">NSJ-78</strain>
    </source>
</reference>
<evidence type="ECO:0000259" key="1">
    <source>
        <dbReference type="Pfam" id="PF03235"/>
    </source>
</evidence>
<sequence length="370" mass="43425">MSLQDEIIEKSSKIYRDSYQMSIGELINLYRDGEMDIHPEFQRVFRWSDAQKTRLIESIMLNIPIPSIFVSQNEQGVWDVIDGVQRLSTIFQFVGFFKDDAGVKLAPLKLLKTDYLPSFEDMLWDNKENPEKSFNKEQQLAFKRSRIDVIIVKKESDPNTKYELFQRLNTGGTSLSDQEVRNCLIIMTNRDFYSFLIGLSKNNDFNTCVNISNRKEDEQFKLELILRLLIAQYIDFNTLDRYLDLKELLDKETINLVNQIASETYEDIKIRFDKTFKILNEILEDDSFRKYSEDRHRGAFLVSAFQCIATGIFYNLDMVEDMPQDHIRDIIRSIYTNDEYIANTQSGSRAIPRFKALTLLGRGIFRNEDC</sequence>
<gene>
    <name evidence="2" type="ORF">H8892_02195</name>
</gene>
<dbReference type="InterPro" id="IPR004919">
    <property type="entry name" value="GmrSD_N"/>
</dbReference>
<dbReference type="PANTHER" id="PTHR39639">
    <property type="entry name" value="CHROMOSOME 16, WHOLE GENOME SHOTGUN SEQUENCE"/>
    <property type="match status" value="1"/>
</dbReference>